<organism evidence="1 2">
    <name type="scientific">Mariniblastus fucicola</name>
    <dbReference type="NCBI Taxonomy" id="980251"/>
    <lineage>
        <taxon>Bacteria</taxon>
        <taxon>Pseudomonadati</taxon>
        <taxon>Planctomycetota</taxon>
        <taxon>Planctomycetia</taxon>
        <taxon>Pirellulales</taxon>
        <taxon>Pirellulaceae</taxon>
        <taxon>Mariniblastus</taxon>
    </lineage>
</organism>
<evidence type="ECO:0000313" key="1">
    <source>
        <dbReference type="EMBL" id="QEG24838.1"/>
    </source>
</evidence>
<protein>
    <submittedName>
        <fullName evidence="1">Uncharacterized protein</fullName>
    </submittedName>
</protein>
<dbReference type="AlphaFoldDB" id="A0A5B9PEK9"/>
<sequence length="159" mass="16834">MKLRPFAIGIAAVLLVCVVAMTVFAIRLNSAFGFVGPSLNSRLNDYQSIIADIKSGAIAPDASGVCTLPNGFDGVTPRDEVFTGTTPTGSTVTLFPTWYGRGSDVDGYIHSSAPLAAGDYYTINWGAGGNVQHLDVGAIDMLSVSPVRGTWYWGSRRLD</sequence>
<dbReference type="Proteomes" id="UP000322214">
    <property type="component" value="Chromosome"/>
</dbReference>
<accession>A0A5B9PEK9</accession>
<reference evidence="1 2" key="1">
    <citation type="submission" date="2019-08" db="EMBL/GenBank/DDBJ databases">
        <title>Deep-cultivation of Planctomycetes and their phenomic and genomic characterization uncovers novel biology.</title>
        <authorList>
            <person name="Wiegand S."/>
            <person name="Jogler M."/>
            <person name="Boedeker C."/>
            <person name="Pinto D."/>
            <person name="Vollmers J."/>
            <person name="Rivas-Marin E."/>
            <person name="Kohn T."/>
            <person name="Peeters S.H."/>
            <person name="Heuer A."/>
            <person name="Rast P."/>
            <person name="Oberbeckmann S."/>
            <person name="Bunk B."/>
            <person name="Jeske O."/>
            <person name="Meyerdierks A."/>
            <person name="Storesund J.E."/>
            <person name="Kallscheuer N."/>
            <person name="Luecker S."/>
            <person name="Lage O.M."/>
            <person name="Pohl T."/>
            <person name="Merkel B.J."/>
            <person name="Hornburger P."/>
            <person name="Mueller R.-W."/>
            <person name="Bruemmer F."/>
            <person name="Labrenz M."/>
            <person name="Spormann A.M."/>
            <person name="Op den Camp H."/>
            <person name="Overmann J."/>
            <person name="Amann R."/>
            <person name="Jetten M.S.M."/>
            <person name="Mascher T."/>
            <person name="Medema M.H."/>
            <person name="Devos D.P."/>
            <person name="Kaster A.-K."/>
            <person name="Ovreas L."/>
            <person name="Rohde M."/>
            <person name="Galperin M.Y."/>
            <person name="Jogler C."/>
        </authorList>
    </citation>
    <scope>NUCLEOTIDE SEQUENCE [LARGE SCALE GENOMIC DNA]</scope>
    <source>
        <strain evidence="1 2">FC18</strain>
    </source>
</reference>
<dbReference type="STRING" id="980251.GCA_001642875_00805"/>
<dbReference type="RefSeq" id="WP_075083609.1">
    <property type="nucleotide sequence ID" value="NZ_CP042912.1"/>
</dbReference>
<dbReference type="EMBL" id="CP042912">
    <property type="protein sequence ID" value="QEG24838.1"/>
    <property type="molecule type" value="Genomic_DNA"/>
</dbReference>
<evidence type="ECO:0000313" key="2">
    <source>
        <dbReference type="Proteomes" id="UP000322214"/>
    </source>
</evidence>
<name>A0A5B9PEK9_9BACT</name>
<gene>
    <name evidence="1" type="ORF">MFFC18_47610</name>
</gene>
<dbReference type="KEGG" id="mff:MFFC18_47610"/>
<keyword evidence="2" id="KW-1185">Reference proteome</keyword>
<proteinExistence type="predicted"/>